<evidence type="ECO:0000256" key="3">
    <source>
        <dbReference type="ARBA" id="ARBA00023134"/>
    </source>
</evidence>
<name>A0A166FW06_DAUCS</name>
<dbReference type="EMBL" id="LNRQ01000001">
    <property type="protein sequence ID" value="KZN08251.1"/>
    <property type="molecule type" value="Genomic_DNA"/>
</dbReference>
<dbReference type="FunFam" id="3.40.50.300:FF:000840">
    <property type="entry name" value="Immune-associated nucleotide-binding protein 9"/>
    <property type="match status" value="1"/>
</dbReference>
<dbReference type="Pfam" id="PF04548">
    <property type="entry name" value="AIG1"/>
    <property type="match status" value="2"/>
</dbReference>
<comment type="caution">
    <text evidence="6">The sequence shown here is derived from an EMBL/GenBank/DDBJ whole genome shotgun (WGS) entry which is preliminary data.</text>
</comment>
<dbReference type="SUPFAM" id="SSF52540">
    <property type="entry name" value="P-loop containing nucleoside triphosphate hydrolases"/>
    <property type="match status" value="1"/>
</dbReference>
<dbReference type="InterPro" id="IPR006703">
    <property type="entry name" value="G_AIG1"/>
</dbReference>
<dbReference type="GO" id="GO:0005525">
    <property type="term" value="F:GTP binding"/>
    <property type="evidence" value="ECO:0007669"/>
    <property type="project" value="UniProtKB-KW"/>
</dbReference>
<reference evidence="6" key="1">
    <citation type="journal article" date="2016" name="Nat. Genet.">
        <title>A high-quality carrot genome assembly provides new insights into carotenoid accumulation and asterid genome evolution.</title>
        <authorList>
            <person name="Iorizzo M."/>
            <person name="Ellison S."/>
            <person name="Senalik D."/>
            <person name="Zeng P."/>
            <person name="Satapoomin P."/>
            <person name="Huang J."/>
            <person name="Bowman M."/>
            <person name="Iovene M."/>
            <person name="Sanseverino W."/>
            <person name="Cavagnaro P."/>
            <person name="Yildiz M."/>
            <person name="Macko-Podgorni A."/>
            <person name="Moranska E."/>
            <person name="Grzebelus E."/>
            <person name="Grzebelus D."/>
            <person name="Ashrafi H."/>
            <person name="Zheng Z."/>
            <person name="Cheng S."/>
            <person name="Spooner D."/>
            <person name="Van Deynze A."/>
            <person name="Simon P."/>
        </authorList>
    </citation>
    <scope>NUCLEOTIDE SEQUENCE [LARGE SCALE GENOMIC DNA]</scope>
    <source>
        <tissue evidence="6">Leaf</tissue>
    </source>
</reference>
<keyword evidence="4" id="KW-0175">Coiled coil</keyword>
<dbReference type="PROSITE" id="PS51720">
    <property type="entry name" value="G_AIG1"/>
    <property type="match status" value="1"/>
</dbReference>
<comment type="similarity">
    <text evidence="1">Belongs to the TRAFAC class TrmE-Era-EngA-EngB-Septin-like GTPase superfamily. AIG1/Toc34/Toc159-like paraseptin GTPase family. IAN subfamily.</text>
</comment>
<dbReference type="InterPro" id="IPR045058">
    <property type="entry name" value="GIMA/IAN/Toc"/>
</dbReference>
<dbReference type="OMA" id="HRMIKEK"/>
<evidence type="ECO:0000256" key="4">
    <source>
        <dbReference type="SAM" id="Coils"/>
    </source>
</evidence>
<protein>
    <recommendedName>
        <fullName evidence="5">AIG1-type G domain-containing protein</fullName>
    </recommendedName>
</protein>
<evidence type="ECO:0000256" key="1">
    <source>
        <dbReference type="ARBA" id="ARBA00008535"/>
    </source>
</evidence>
<keyword evidence="3" id="KW-0342">GTP-binding</keyword>
<dbReference type="InterPro" id="IPR027417">
    <property type="entry name" value="P-loop_NTPase"/>
</dbReference>
<dbReference type="Gramene" id="KZN08251">
    <property type="protein sequence ID" value="KZN08251"/>
    <property type="gene ID" value="DCAR_001316"/>
</dbReference>
<dbReference type="STRING" id="79200.A0A166FW06"/>
<proteinExistence type="inferred from homology"/>
<keyword evidence="2" id="KW-0547">Nucleotide-binding</keyword>
<feature type="domain" description="AIG1-type G" evidence="5">
    <location>
        <begin position="17"/>
        <end position="248"/>
    </location>
</feature>
<feature type="coiled-coil region" evidence="4">
    <location>
        <begin position="279"/>
        <end position="360"/>
    </location>
</feature>
<dbReference type="AlphaFoldDB" id="A0A166FW06"/>
<sequence length="366" mass="41479">MGGSAVDDYCVIPSYTFAPRTLVLVGCTGNGKSATGNTILQRKVFHSKTQSSGVTQTCELHSAVLKDGQILNVIDTPGLFDCSVRTEITGKEIAKCINMAKDGIHAVLVVLSVKTRFSEGEEQVINSLKILFGNKLTDYMIIVFTGGDDLDYDEKTLEDYLGQNCPKPLQMKSDSLLLSVRILNPTQNPKANPKLLHQCEDRRVVFDNRTRDQNKKDEQLQELLSLVNLVVVKNGGKPFKDELFVEWKNEAPKGKDQTDEGTKQENEEKIIMRLTEMIELKFKENISRLEQQLVEERSRFEQQMVEERSRLEQQLAEEKAARQSTEKMMQIAEEKSNDKIHKMKGNLENVERQLREAAGRINCVIQ</sequence>
<gene>
    <name evidence="6" type="ORF">DCAR_001316</name>
</gene>
<evidence type="ECO:0000256" key="2">
    <source>
        <dbReference type="ARBA" id="ARBA00022741"/>
    </source>
</evidence>
<dbReference type="PANTHER" id="PTHR10903">
    <property type="entry name" value="GTPASE, IMAP FAMILY MEMBER-RELATED"/>
    <property type="match status" value="1"/>
</dbReference>
<accession>A0A166FW06</accession>
<evidence type="ECO:0000259" key="5">
    <source>
        <dbReference type="PROSITE" id="PS51720"/>
    </source>
</evidence>
<evidence type="ECO:0000313" key="6">
    <source>
        <dbReference type="EMBL" id="KZN08251.1"/>
    </source>
</evidence>
<dbReference type="CDD" id="cd01852">
    <property type="entry name" value="AIG1"/>
    <property type="match status" value="1"/>
</dbReference>
<organism evidence="6">
    <name type="scientific">Daucus carota subsp. sativus</name>
    <name type="common">Carrot</name>
    <dbReference type="NCBI Taxonomy" id="79200"/>
    <lineage>
        <taxon>Eukaryota</taxon>
        <taxon>Viridiplantae</taxon>
        <taxon>Streptophyta</taxon>
        <taxon>Embryophyta</taxon>
        <taxon>Tracheophyta</taxon>
        <taxon>Spermatophyta</taxon>
        <taxon>Magnoliopsida</taxon>
        <taxon>eudicotyledons</taxon>
        <taxon>Gunneridae</taxon>
        <taxon>Pentapetalae</taxon>
        <taxon>asterids</taxon>
        <taxon>campanulids</taxon>
        <taxon>Apiales</taxon>
        <taxon>Apiaceae</taxon>
        <taxon>Apioideae</taxon>
        <taxon>Scandiceae</taxon>
        <taxon>Daucinae</taxon>
        <taxon>Daucus</taxon>
        <taxon>Daucus sect. Daucus</taxon>
    </lineage>
</organism>
<dbReference type="Gene3D" id="3.40.50.300">
    <property type="entry name" value="P-loop containing nucleotide triphosphate hydrolases"/>
    <property type="match status" value="1"/>
</dbReference>
<dbReference type="PANTHER" id="PTHR10903:SF184">
    <property type="entry name" value="GTP-BINDING PROTEIN A"/>
    <property type="match status" value="1"/>
</dbReference>